<evidence type="ECO:0000256" key="6">
    <source>
        <dbReference type="ARBA" id="ARBA00022989"/>
    </source>
</evidence>
<evidence type="ECO:0000256" key="1">
    <source>
        <dbReference type="ARBA" id="ARBA00004651"/>
    </source>
</evidence>
<feature type="transmembrane region" description="Helical" evidence="9">
    <location>
        <begin position="192"/>
        <end position="211"/>
    </location>
</feature>
<dbReference type="EMBL" id="JBGORX010000001">
    <property type="protein sequence ID" value="MFJ1267897.1"/>
    <property type="molecule type" value="Genomic_DNA"/>
</dbReference>
<keyword evidence="4" id="KW-1003">Cell membrane</keyword>
<organism evidence="12 13">
    <name type="scientific">Legionella lytica</name>
    <dbReference type="NCBI Taxonomy" id="96232"/>
    <lineage>
        <taxon>Bacteria</taxon>
        <taxon>Pseudomonadati</taxon>
        <taxon>Pseudomonadota</taxon>
        <taxon>Gammaproteobacteria</taxon>
        <taxon>Legionellales</taxon>
        <taxon>Legionellaceae</taxon>
        <taxon>Legionella</taxon>
    </lineage>
</organism>
<evidence type="ECO:0000256" key="7">
    <source>
        <dbReference type="ARBA" id="ARBA00023065"/>
    </source>
</evidence>
<feature type="transmembrane region" description="Helical" evidence="9">
    <location>
        <begin position="161"/>
        <end position="186"/>
    </location>
</feature>
<dbReference type="InterPro" id="IPR038770">
    <property type="entry name" value="Na+/solute_symporter_sf"/>
</dbReference>
<feature type="transmembrane region" description="Helical" evidence="9">
    <location>
        <begin position="54"/>
        <end position="71"/>
    </location>
</feature>
<feature type="transmembrane region" description="Helical" evidence="9">
    <location>
        <begin position="6"/>
        <end position="23"/>
    </location>
</feature>
<evidence type="ECO:0000256" key="9">
    <source>
        <dbReference type="SAM" id="Phobius"/>
    </source>
</evidence>
<feature type="domain" description="RCK N-terminal" evidence="11">
    <location>
        <begin position="402"/>
        <end position="494"/>
    </location>
</feature>
<keyword evidence="2" id="KW-0813">Transport</keyword>
<dbReference type="InterPro" id="IPR006153">
    <property type="entry name" value="Cation/H_exchanger_TM"/>
</dbReference>
<keyword evidence="13" id="KW-1185">Reference proteome</keyword>
<evidence type="ECO:0000259" key="10">
    <source>
        <dbReference type="Pfam" id="PF00999"/>
    </source>
</evidence>
<evidence type="ECO:0000313" key="12">
    <source>
        <dbReference type="EMBL" id="MFJ1267897.1"/>
    </source>
</evidence>
<evidence type="ECO:0000256" key="3">
    <source>
        <dbReference type="ARBA" id="ARBA00022449"/>
    </source>
</evidence>
<comment type="caution">
    <text evidence="12">The sequence shown here is derived from an EMBL/GenBank/DDBJ whole genome shotgun (WGS) entry which is preliminary data.</text>
</comment>
<comment type="subcellular location">
    <subcellularLocation>
        <location evidence="1">Cell membrane</location>
        <topology evidence="1">Multi-pass membrane protein</topology>
    </subcellularLocation>
</comment>
<dbReference type="PANTHER" id="PTHR32507">
    <property type="entry name" value="NA(+)/H(+) ANTIPORTER 1"/>
    <property type="match status" value="1"/>
</dbReference>
<feature type="transmembrane region" description="Helical" evidence="9">
    <location>
        <begin position="92"/>
        <end position="112"/>
    </location>
</feature>
<feature type="transmembrane region" description="Helical" evidence="9">
    <location>
        <begin position="365"/>
        <end position="383"/>
    </location>
</feature>
<keyword evidence="6 9" id="KW-1133">Transmembrane helix</keyword>
<evidence type="ECO:0000256" key="4">
    <source>
        <dbReference type="ARBA" id="ARBA00022475"/>
    </source>
</evidence>
<keyword evidence="8 9" id="KW-0472">Membrane</keyword>
<feature type="transmembrane region" description="Helical" evidence="9">
    <location>
        <begin position="118"/>
        <end position="141"/>
    </location>
</feature>
<dbReference type="InterPro" id="IPR003148">
    <property type="entry name" value="RCK_N"/>
</dbReference>
<keyword evidence="5 9" id="KW-0812">Transmembrane</keyword>
<accession>A0ABW8D5D0</accession>
<gene>
    <name evidence="12" type="ORF">ACD661_04895</name>
</gene>
<feature type="domain" description="Cation/H+ exchanger transmembrane" evidence="10">
    <location>
        <begin position="16"/>
        <end position="390"/>
    </location>
</feature>
<protein>
    <submittedName>
        <fullName evidence="12">Cation:proton antiporter</fullName>
    </submittedName>
</protein>
<dbReference type="InterPro" id="IPR036291">
    <property type="entry name" value="NAD(P)-bd_dom_sf"/>
</dbReference>
<dbReference type="RefSeq" id="WP_400186732.1">
    <property type="nucleotide sequence ID" value="NZ_JBGORX010000001.1"/>
</dbReference>
<keyword evidence="7" id="KW-0406">Ion transport</keyword>
<dbReference type="Pfam" id="PF02254">
    <property type="entry name" value="TrkA_N"/>
    <property type="match status" value="1"/>
</dbReference>
<dbReference type="Proteomes" id="UP001615550">
    <property type="component" value="Unassembled WGS sequence"/>
</dbReference>
<evidence type="ECO:0000259" key="11">
    <source>
        <dbReference type="Pfam" id="PF02254"/>
    </source>
</evidence>
<dbReference type="SUPFAM" id="SSF51735">
    <property type="entry name" value="NAD(P)-binding Rossmann-fold domains"/>
    <property type="match status" value="1"/>
</dbReference>
<evidence type="ECO:0000256" key="5">
    <source>
        <dbReference type="ARBA" id="ARBA00022692"/>
    </source>
</evidence>
<sequence length="598" mass="66383">MSETLVLAFSLILVTGFLCQWIASSIKVPAILFLLLIGISVGPIFHWLNPDKQLGDLLFPFVSFSVAIILFEGSMTLSFSKIRGLGKVIRNLISWGALITFALVAVCTHLIMNISWAISCLFAALMTVTGPTVIAPMLRILRPNSNISNILQWEGILIDPIGAILAVLVFEVLISSSLATGIAAGLLMFIKISFMGIFLGLIGGVCLGVALKKYWIPQHLHNFAVLAMIGIIFSSANYLVAESGLLAITIMGVTLANFKKIELEHVLNFKESLSIVLVSCLFIVLSARINLYSFLELGYSALILFLLIQFLIRPLNVYISAWGSDLTMAERHVISWIAPRGIIAAAISSLFALKLTHLNYPDAEKLVPLTFFMIISTIVLQSLTAKTIATKLKVAEPEPQGFLIVGANKVAQAIAVQLKENDFHTCLIDEQWDQLNEARMKDLPTLWGNPISQHIEEKINLIQIKQLLIITPYLDLNILTAKHYRSIFSEKDIFSIQTVIPQPGQKEDKFNFKNSGRVLFNSTLTYQNLDKLLAEGAKIKTTTLTEQFSFGDYQAKNNVNYPLFAIDPKNTIYVFSEKNDFKPIKDWKIIGLQCETAN</sequence>
<dbReference type="Gene3D" id="3.40.50.720">
    <property type="entry name" value="NAD(P)-binding Rossmann-like Domain"/>
    <property type="match status" value="1"/>
</dbReference>
<dbReference type="Gene3D" id="1.20.1530.20">
    <property type="match status" value="1"/>
</dbReference>
<feature type="transmembrane region" description="Helical" evidence="9">
    <location>
        <begin position="333"/>
        <end position="353"/>
    </location>
</feature>
<feature type="transmembrane region" description="Helical" evidence="9">
    <location>
        <begin position="30"/>
        <end position="48"/>
    </location>
</feature>
<evidence type="ECO:0000256" key="8">
    <source>
        <dbReference type="ARBA" id="ARBA00023136"/>
    </source>
</evidence>
<evidence type="ECO:0000313" key="13">
    <source>
        <dbReference type="Proteomes" id="UP001615550"/>
    </source>
</evidence>
<feature type="transmembrane region" description="Helical" evidence="9">
    <location>
        <begin position="273"/>
        <end position="291"/>
    </location>
</feature>
<keyword evidence="3" id="KW-0050">Antiport</keyword>
<evidence type="ECO:0000256" key="2">
    <source>
        <dbReference type="ARBA" id="ARBA00022448"/>
    </source>
</evidence>
<dbReference type="PANTHER" id="PTHR32507:SF0">
    <property type="entry name" value="NA(+)_H(+) ANTIPORTER 2-RELATED"/>
    <property type="match status" value="1"/>
</dbReference>
<reference evidence="12 13" key="1">
    <citation type="submission" date="2024-08" db="EMBL/GenBank/DDBJ databases">
        <title>Draft Genome Sequence of Legionella lytica strain DSB2004, Isolated From a Fire Sprinkler System.</title>
        <authorList>
            <person name="Everhart A.D."/>
            <person name="Kidane D.T."/>
            <person name="Farone A.L."/>
            <person name="Farone M.B."/>
        </authorList>
    </citation>
    <scope>NUCLEOTIDE SEQUENCE [LARGE SCALE GENOMIC DNA]</scope>
    <source>
        <strain evidence="12 13">DSB2004</strain>
    </source>
</reference>
<proteinExistence type="predicted"/>
<name>A0ABW8D5D0_9GAMM</name>
<feature type="transmembrane region" description="Helical" evidence="9">
    <location>
        <begin position="297"/>
        <end position="321"/>
    </location>
</feature>
<dbReference type="Pfam" id="PF00999">
    <property type="entry name" value="Na_H_Exchanger"/>
    <property type="match status" value="1"/>
</dbReference>